<dbReference type="OrthoDB" id="1431594at2"/>
<sequence length="187" mass="20357">MNRRILTAIALLLTAFPAAAAGPRLGLQARAGLNVADFSASAEGLNLSTRLGFHAAVAVPLSFGAIGVQPELMYMRNTLKVNGQKVKMSNVELPVLFTLRLLGPLSVFVGPAFALSDSSYYRIDGERREFGNAKPTLTYMAGAAVRLNHLVLDCRFNGAFNKTENYFEGVYPRIKSYQLLFSVGYAF</sequence>
<dbReference type="RefSeq" id="WP_019129917.1">
    <property type="nucleotide sequence ID" value="NZ_AP019735.1"/>
</dbReference>
<accession>A0A3D3YQP3</accession>
<name>A0A3D3YQP3_9BACT</name>
<protein>
    <submittedName>
        <fullName evidence="2">Uncharacterized protein</fullName>
    </submittedName>
</protein>
<proteinExistence type="predicted"/>
<dbReference type="GeneID" id="78342702"/>
<keyword evidence="1" id="KW-0732">Signal</keyword>
<accession>A0A4Y1XLJ1</accession>
<dbReference type="STRING" id="1118061.GCA_000311925_00702"/>
<dbReference type="InterPro" id="IPR027385">
    <property type="entry name" value="Beta-barrel_OMP"/>
</dbReference>
<evidence type="ECO:0000313" key="3">
    <source>
        <dbReference type="Proteomes" id="UP000318946"/>
    </source>
</evidence>
<dbReference type="AlphaFoldDB" id="A0A3D3YQP3"/>
<reference evidence="3" key="1">
    <citation type="submission" date="2019-06" db="EMBL/GenBank/DDBJ databases">
        <title>Alistipes onderdonkii subsp. vulgaris subsp. nov., Alistipes dispar sp. nov. and Alistipes communis sp. nov., isolated from human faeces, and creation of Alistipes onderdonkii subsp. onderdonkii subsp. nov.</title>
        <authorList>
            <person name="Sakamoto M."/>
            <person name="Ikeyama N."/>
            <person name="Ogata Y."/>
            <person name="Suda W."/>
            <person name="Iino T."/>
            <person name="Hattori M."/>
            <person name="Ohkuma M."/>
        </authorList>
    </citation>
    <scope>NUCLEOTIDE SEQUENCE [LARGE SCALE GENOMIC DNA]</scope>
    <source>
        <strain evidence="3">5CBH24</strain>
    </source>
</reference>
<organism evidence="2 3">
    <name type="scientific">Alistipes communis</name>
    <dbReference type="NCBI Taxonomy" id="2585118"/>
    <lineage>
        <taxon>Bacteria</taxon>
        <taxon>Pseudomonadati</taxon>
        <taxon>Bacteroidota</taxon>
        <taxon>Bacteroidia</taxon>
        <taxon>Bacteroidales</taxon>
        <taxon>Rikenellaceae</taxon>
        <taxon>Alistipes</taxon>
    </lineage>
</organism>
<evidence type="ECO:0000256" key="1">
    <source>
        <dbReference type="ARBA" id="ARBA00022729"/>
    </source>
</evidence>
<keyword evidence="3" id="KW-1185">Reference proteome</keyword>
<accession>A0A4Y1WUD4</accession>
<dbReference type="Pfam" id="PF13505">
    <property type="entry name" value="OMP_b-brl"/>
    <property type="match status" value="1"/>
</dbReference>
<dbReference type="KEGG" id="acou:A5CBH24_19840"/>
<evidence type="ECO:0000313" key="2">
    <source>
        <dbReference type="EMBL" id="BBL04671.1"/>
    </source>
</evidence>
<gene>
    <name evidence="2" type="ORF">A5CBH24_19840</name>
</gene>
<dbReference type="Proteomes" id="UP000318946">
    <property type="component" value="Chromosome"/>
</dbReference>
<dbReference type="EMBL" id="AP019735">
    <property type="protein sequence ID" value="BBL04671.1"/>
    <property type="molecule type" value="Genomic_DNA"/>
</dbReference>